<dbReference type="InterPro" id="IPR003593">
    <property type="entry name" value="AAA+_ATPase"/>
</dbReference>
<keyword evidence="5" id="KW-0677">Repeat</keyword>
<dbReference type="GO" id="GO:0005319">
    <property type="term" value="F:lipid transporter activity"/>
    <property type="evidence" value="ECO:0007669"/>
    <property type="project" value="TreeGrafter"/>
</dbReference>
<keyword evidence="6" id="KW-0547">Nucleotide-binding</keyword>
<dbReference type="Gene3D" id="3.40.50.300">
    <property type="entry name" value="P-loop containing nucleotide triphosphate hydrolases"/>
    <property type="match status" value="2"/>
</dbReference>
<organism evidence="13">
    <name type="scientific">Diaphorina citri</name>
    <name type="common">Asian citrus psyllid</name>
    <dbReference type="NCBI Taxonomy" id="121845"/>
    <lineage>
        <taxon>Eukaryota</taxon>
        <taxon>Metazoa</taxon>
        <taxon>Ecdysozoa</taxon>
        <taxon>Arthropoda</taxon>
        <taxon>Hexapoda</taxon>
        <taxon>Insecta</taxon>
        <taxon>Pterygota</taxon>
        <taxon>Neoptera</taxon>
        <taxon>Paraneoptera</taxon>
        <taxon>Hemiptera</taxon>
        <taxon>Sternorrhyncha</taxon>
        <taxon>Psylloidea</taxon>
        <taxon>Psyllidae</taxon>
        <taxon>Diaphorininae</taxon>
        <taxon>Diaphorina</taxon>
    </lineage>
</organism>
<feature type="domain" description="ABC transporter" evidence="12">
    <location>
        <begin position="2061"/>
        <end position="2295"/>
    </location>
</feature>
<accession>A0A451FTA1</accession>
<dbReference type="InterPro" id="IPR027417">
    <property type="entry name" value="P-loop_NTPase"/>
</dbReference>
<feature type="compositionally biased region" description="Low complexity" evidence="10">
    <location>
        <begin position="1652"/>
        <end position="1667"/>
    </location>
</feature>
<dbReference type="GO" id="GO:0016020">
    <property type="term" value="C:membrane"/>
    <property type="evidence" value="ECO:0007669"/>
    <property type="project" value="UniProtKB-SubCell"/>
</dbReference>
<feature type="transmembrane region" description="Helical" evidence="11">
    <location>
        <begin position="725"/>
        <end position="745"/>
    </location>
</feature>
<evidence type="ECO:0000256" key="9">
    <source>
        <dbReference type="ARBA" id="ARBA00023136"/>
    </source>
</evidence>
<feature type="transmembrane region" description="Helical" evidence="11">
    <location>
        <begin position="1844"/>
        <end position="1870"/>
    </location>
</feature>
<keyword evidence="8 11" id="KW-1133">Transmembrane helix</keyword>
<feature type="region of interest" description="Disordered" evidence="10">
    <location>
        <begin position="1516"/>
        <end position="1730"/>
    </location>
</feature>
<dbReference type="PROSITE" id="PS50893">
    <property type="entry name" value="ABC_TRANSPORTER_2"/>
    <property type="match status" value="2"/>
</dbReference>
<dbReference type="InterPro" id="IPR026082">
    <property type="entry name" value="ABCA"/>
</dbReference>
<feature type="transmembrane region" description="Helical" evidence="11">
    <location>
        <begin position="1913"/>
        <end position="1935"/>
    </location>
</feature>
<feature type="transmembrane region" description="Helical" evidence="11">
    <location>
        <begin position="1882"/>
        <end position="1901"/>
    </location>
</feature>
<dbReference type="Pfam" id="PF23321">
    <property type="entry name" value="R1_ABCA1"/>
    <property type="match status" value="1"/>
</dbReference>
<protein>
    <submittedName>
        <fullName evidence="13">ATP-binding cassette sub-family A member 1</fullName>
    </submittedName>
</protein>
<evidence type="ECO:0000256" key="10">
    <source>
        <dbReference type="SAM" id="MobiDB-lite"/>
    </source>
</evidence>
<feature type="compositionally biased region" description="Basic and acidic residues" evidence="10">
    <location>
        <begin position="1610"/>
        <end position="1624"/>
    </location>
</feature>
<feature type="transmembrane region" description="Helical" evidence="11">
    <location>
        <begin position="1319"/>
        <end position="1341"/>
    </location>
</feature>
<dbReference type="PROSITE" id="PS00211">
    <property type="entry name" value="ABC_TRANSPORTER_1"/>
    <property type="match status" value="1"/>
</dbReference>
<dbReference type="GO" id="GO:0140359">
    <property type="term" value="F:ABC-type transporter activity"/>
    <property type="evidence" value="ECO:0007669"/>
    <property type="project" value="InterPro"/>
</dbReference>
<feature type="compositionally biased region" description="Polar residues" evidence="10">
    <location>
        <begin position="1626"/>
        <end position="1640"/>
    </location>
</feature>
<feature type="compositionally biased region" description="Polar residues" evidence="10">
    <location>
        <begin position="1669"/>
        <end position="1706"/>
    </location>
</feature>
<name>A0A451FTA1_DIACI</name>
<dbReference type="GO" id="GO:0005524">
    <property type="term" value="F:ATP binding"/>
    <property type="evidence" value="ECO:0007669"/>
    <property type="project" value="UniProtKB-KW"/>
</dbReference>
<evidence type="ECO:0000256" key="2">
    <source>
        <dbReference type="ARBA" id="ARBA00008869"/>
    </source>
</evidence>
<dbReference type="InterPro" id="IPR056264">
    <property type="entry name" value="R2_ABCA1-4-like"/>
</dbReference>
<dbReference type="CDD" id="cd03263">
    <property type="entry name" value="ABC_subfamily_A"/>
    <property type="match status" value="2"/>
</dbReference>
<feature type="transmembrane region" description="Helical" evidence="11">
    <location>
        <begin position="691"/>
        <end position="713"/>
    </location>
</feature>
<feature type="transmembrane region" description="Helical" evidence="11">
    <location>
        <begin position="784"/>
        <end position="807"/>
    </location>
</feature>
<dbReference type="Pfam" id="PF00005">
    <property type="entry name" value="ABC_tran"/>
    <property type="match status" value="2"/>
</dbReference>
<reference evidence="13" key="1">
    <citation type="submission" date="2018-04" db="EMBL/GenBank/DDBJ databases">
        <title>The ABC transporter gene family of Asian Citrus Psyllid, Diaphorina citri.</title>
        <authorList>
            <person name="Wang Z."/>
            <person name="Zeng X."/>
        </authorList>
    </citation>
    <scope>NUCLEOTIDE SEQUENCE</scope>
</reference>
<evidence type="ECO:0000256" key="5">
    <source>
        <dbReference type="ARBA" id="ARBA00022737"/>
    </source>
</evidence>
<feature type="region of interest" description="Disordered" evidence="10">
    <location>
        <begin position="1148"/>
        <end position="1172"/>
    </location>
</feature>
<comment type="subcellular location">
    <subcellularLocation>
        <location evidence="1">Membrane</location>
        <topology evidence="1">Multi-pass membrane protein</topology>
    </subcellularLocation>
</comment>
<dbReference type="EMBL" id="MH172490">
    <property type="protein sequence ID" value="QAA95897.1"/>
    <property type="molecule type" value="mRNA"/>
</dbReference>
<keyword evidence="3" id="KW-0813">Transport</keyword>
<feature type="transmembrane region" description="Helical" evidence="11">
    <location>
        <begin position="21"/>
        <end position="42"/>
    </location>
</feature>
<sequence length="2413" mass="269495">MAFLHQLKIIIWKNWTTRKRSKVRCITDIIWPLFLFLILAWVRTRGLIVNKPNCHYYGKPMPSSGLLPFAQGFLCGIFNTCEHNASDTELPHEQINPNNFIELVSKLNRLLVNNSEVDQRWESLRDDLKPKNVNRQTDNNIERVQNTTNRGFSMASFLDKKEVLSRYPNISAQTLDEFFPIQFNLSNFTPDVVSSLQSNASGVYCNTELMNQLIINENSSYYAARLCNSSDVKAQAIANVWADLFTSPRFKATYSQYQDINRTVPAILPILRMYTNTTTLRSVNQMVTDMSDMAVQYDRLTDVTGNLTRMEQAFFTVLQFFCGNTSARHTLEEYKNSQMFGAKLVDRISDEYIQNSTKPDAEDTNITSEITLTPFCQDFYKLLNKLFFYYKIMIETFFRGKILYYPHTPATARVMQRINSTFQSIHDVMSHLTTNVTSVTQLFDNFRTFRRFLDVPNGRQAIRNEILRSVGNQSQTYNAALNFFDSFFSDQNLTSSLNFLNDTQESMQYVVQLLQCVDFNKIVPYNDSATAENDAFLRMNNNTLWALINFTQPGYDKLKPTLTYSIRMSTALIGDTYISDRFYTLDPRSRPLYDLKYITFGFAYLQDMVEQSIIQEHTGRESTPGIVLQQFPYPCYIEDQFIKAVSKTFPLFMVLSWVFACSMICKSIVYEKQERLKEMMRVMGLSNGVHWTAWFIDSIVVMIITAVLLSLLLVYGHVIQHSNPVIIFIFLVSFCVATIAQSFLYSVLFDQANIAAASGGIIYFLLYLPYPFLSNWLNVLPPLVNYFICFSANVSFGVGAFVIATWEEAGLGVQWDNWDKKLSPSDPFSLYDIVWFLYVDSAIYLILVWYIEAVFPGQYGVPQPWYFPFLSSYWTGSPAPPSSAPPPAPLLHSDPSRFEPEPPEGFKGVAIQNLSKRFPNGKLAVNGLNVNFYEDQITSFLGHNGAGKTTTISMLMGMLPASSGTAKIYNHDIRTDMTTIRRSLGVCPQYNALFDKLTVEEHMWFYSQLKQVPKDLAQLEISNMIVDLGIPHKRTSLANTLSGGMQRKLSVAMAFIGGSRTVILDEPTSGVDPYSRRSIWELLIKYKKGRTVILTTHYMDEADLLGDRIAIIAAGKLQCCGSSVFLKNSFARGYYLSLDMKSAPQKYKTIPQDHNHTDHSSNQPSSDPEPDVTQLIRSFLPAANIHKISGSEVTYVLPQDPASMGAYVSLFESLSENRAKLGIDSYGISDTSLEEIFLKIASEGDPSIVTEEPTPIQNGNVSNSISGPTYGPVSNQYIPVSTQEQGETFIRKGTANIYWRQYLALHVKRYQYIKRNKKAIFTELVVPALLVCFMLVMTSFLPKPGEPQPRLLSPWMYEHQYMFLKTNPGGSPWAGEYEKEILGPIGLGTLCIKDPPPFQTRELDLTCPSKQSDDKPHSFFTRRSSNISYGSCSCQSGAQLCTSYPEVPAQLPVASHDIMFNVSDRDLNRWIVNSFRQYAGKLEMQPLDIAHRTTGSMIGGVELGVRLPLRSMALPVSGNDLRRGDPVQSELSRALNDGSGSGIRNSARSEASGFDNENIDGSAGTKKSRRSVDSSVSKSEMNISGDNSLRSAKSPASKSLNIDGVSGTDKSARLLDSPRTDKMDSGTGTDNSAQTASSTARSEEVNLPGTGNSVTSTSSKPNSSVRSDNAGSTSETATLTNPSLSASTSDNPKSSFRSDNVNTSENSTLTKPSLTETSTPTTPSPSVFPPDPVSDNVKVWFNNKAWIAAVSFMNAANNVILRASLPSNVSRDDYAIVAINHPMNLTHKQMALETLKKAGTSILVAVTVLFAMSFVPASFLIFLIEERVSNSKHLQLVSGVNKLVYWAQVYSYDLLCYTFSSTLVVFIFLAFKEEAYISPQNLPGLVALLLCYGCAVIPLMYPCSFMFSVPSTAFVVLGCFNLFVGLITTLTVTVLDNLQDDTLENVNQYLKVIFLVFPHFCLGEGLMKLANTYWTSTFANSYGTRLVAVNIWAWRIIGKNLTCMACHGALYSAINLSIEYKIFSRCFTRSNPHPVPVSLEEDDVRKERERVEHGADSGDVLVVKRLFKIYANSKGTKPAVNQISFGVGRGECFGLLGLNGAGKTTTFKMLTGAIKPTSGNAYVMNHSIRDSMDLVRSYIGYCPQFDALNDRLTPREHLEFYSRVRNLPSALLNTIVNESLNKFALGHYSDREVRTLSGGNKRKLSTAIALLGNPPLIFLDEPTSGMDPGARRFLWTCIERAVSEGRCVILTSHNMEECEALCTKLTIMVNGQFTCLGSATHLKSKYGQGYSVKVRCAEGRSADAQTYLSLNLPVADLVETHATQLQYRISGAVSDLGALFRTLESAKTEAGLIVDYSLSQTSLEDVFLKFANAQVDEIKKPKPLLSYMRSCLCCTFCYGDQKKIEATPPTVEV</sequence>
<feature type="transmembrane region" description="Helical" evidence="11">
    <location>
        <begin position="828"/>
        <end position="851"/>
    </location>
</feature>
<evidence type="ECO:0000256" key="4">
    <source>
        <dbReference type="ARBA" id="ARBA00022692"/>
    </source>
</evidence>
<dbReference type="PANTHER" id="PTHR19229:SF36">
    <property type="entry name" value="ATP-BINDING CASSETTE SUB-FAMILY A MEMBER 2"/>
    <property type="match status" value="1"/>
</dbReference>
<dbReference type="PANTHER" id="PTHR19229">
    <property type="entry name" value="ATP-BINDING CASSETTE TRANSPORTER SUBFAMILY A ABCA"/>
    <property type="match status" value="1"/>
</dbReference>
<dbReference type="FunFam" id="3.40.50.300:FF:000327">
    <property type="entry name" value="ATP-binding cassette sub-family A member 3"/>
    <property type="match status" value="1"/>
</dbReference>
<feature type="compositionally biased region" description="Low complexity" evidence="10">
    <location>
        <begin position="1707"/>
        <end position="1721"/>
    </location>
</feature>
<dbReference type="SMART" id="SM00382">
    <property type="entry name" value="AAA"/>
    <property type="match status" value="2"/>
</dbReference>
<feature type="transmembrane region" description="Helical" evidence="11">
    <location>
        <begin position="752"/>
        <end position="772"/>
    </location>
</feature>
<feature type="compositionally biased region" description="Polar residues" evidence="10">
    <location>
        <begin position="1580"/>
        <end position="1600"/>
    </location>
</feature>
<dbReference type="InterPro" id="IPR003439">
    <property type="entry name" value="ABC_transporter-like_ATP-bd"/>
</dbReference>
<dbReference type="GO" id="GO:0016887">
    <property type="term" value="F:ATP hydrolysis activity"/>
    <property type="evidence" value="ECO:0007669"/>
    <property type="project" value="InterPro"/>
</dbReference>
<dbReference type="SUPFAM" id="SSF52540">
    <property type="entry name" value="P-loop containing nucleoside triphosphate hydrolases"/>
    <property type="match status" value="2"/>
</dbReference>
<evidence type="ECO:0000256" key="7">
    <source>
        <dbReference type="ARBA" id="ARBA00022840"/>
    </source>
</evidence>
<gene>
    <name evidence="13" type="primary">ABCA1</name>
</gene>
<proteinExistence type="evidence at transcript level"/>
<evidence type="ECO:0000256" key="6">
    <source>
        <dbReference type="ARBA" id="ARBA00022741"/>
    </source>
</evidence>
<dbReference type="FunFam" id="3.40.50.300:FF:000298">
    <property type="entry name" value="ATP-binding cassette sub-family A member 12"/>
    <property type="match status" value="1"/>
</dbReference>
<keyword evidence="7 13" id="KW-0067">ATP-binding</keyword>
<evidence type="ECO:0000313" key="13">
    <source>
        <dbReference type="EMBL" id="QAA95897.1"/>
    </source>
</evidence>
<comment type="similarity">
    <text evidence="2">Belongs to the ABC transporter superfamily. ABCA family.</text>
</comment>
<evidence type="ECO:0000256" key="8">
    <source>
        <dbReference type="ARBA" id="ARBA00022989"/>
    </source>
</evidence>
<dbReference type="InterPro" id="IPR017871">
    <property type="entry name" value="ABC_transporter-like_CS"/>
</dbReference>
<feature type="transmembrane region" description="Helical" evidence="11">
    <location>
        <begin position="1802"/>
        <end position="1824"/>
    </location>
</feature>
<keyword evidence="4 11" id="KW-0812">Transmembrane</keyword>
<keyword evidence="9 11" id="KW-0472">Membrane</keyword>
<evidence type="ECO:0000256" key="1">
    <source>
        <dbReference type="ARBA" id="ARBA00004141"/>
    </source>
</evidence>
<evidence type="ECO:0000259" key="12">
    <source>
        <dbReference type="PROSITE" id="PS50893"/>
    </source>
</evidence>
<evidence type="ECO:0000256" key="3">
    <source>
        <dbReference type="ARBA" id="ARBA00022448"/>
    </source>
</evidence>
<evidence type="ECO:0000256" key="11">
    <source>
        <dbReference type="SAM" id="Phobius"/>
    </source>
</evidence>
<dbReference type="InterPro" id="IPR013525">
    <property type="entry name" value="ABC2_TM"/>
</dbReference>
<dbReference type="Pfam" id="PF12698">
    <property type="entry name" value="ABC2_membrane_3"/>
    <property type="match status" value="2"/>
</dbReference>
<feature type="domain" description="ABC transporter" evidence="12">
    <location>
        <begin position="909"/>
        <end position="1139"/>
    </location>
</feature>